<sequence length="79" mass="8420">MSRDQAAILHTLLGDPGLDEEGAGRLREVLLATGASREVEHMIHTRRAQALTILEQSPVPPAAAAALRRIARAATARTT</sequence>
<reference evidence="1" key="1">
    <citation type="journal article" date="2014" name="Int. J. Syst. Evol. Microbiol.">
        <title>Complete genome sequence of Corynebacterium casei LMG S-19264T (=DSM 44701T), isolated from a smear-ripened cheese.</title>
        <authorList>
            <consortium name="US DOE Joint Genome Institute (JGI-PGF)"/>
            <person name="Walter F."/>
            <person name="Albersmeier A."/>
            <person name="Kalinowski J."/>
            <person name="Ruckert C."/>
        </authorList>
    </citation>
    <scope>NUCLEOTIDE SEQUENCE</scope>
    <source>
        <strain evidence="1">CGMCC 4.7272</strain>
    </source>
</reference>
<protein>
    <recommendedName>
        <fullName evidence="3">Polyprenyl synthetase</fullName>
    </recommendedName>
</protein>
<reference evidence="1" key="2">
    <citation type="submission" date="2020-09" db="EMBL/GenBank/DDBJ databases">
        <authorList>
            <person name="Sun Q."/>
            <person name="Zhou Y."/>
        </authorList>
    </citation>
    <scope>NUCLEOTIDE SEQUENCE</scope>
    <source>
        <strain evidence="1">CGMCC 4.7272</strain>
    </source>
</reference>
<evidence type="ECO:0000313" key="2">
    <source>
        <dbReference type="Proteomes" id="UP000625682"/>
    </source>
</evidence>
<organism evidence="1 2">
    <name type="scientific">Streptomyces lacrimifluminis</name>
    <dbReference type="NCBI Taxonomy" id="1500077"/>
    <lineage>
        <taxon>Bacteria</taxon>
        <taxon>Bacillati</taxon>
        <taxon>Actinomycetota</taxon>
        <taxon>Actinomycetes</taxon>
        <taxon>Kitasatosporales</taxon>
        <taxon>Streptomycetaceae</taxon>
        <taxon>Streptomyces</taxon>
    </lineage>
</organism>
<gene>
    <name evidence="1" type="ORF">GCM10012282_70590</name>
</gene>
<dbReference type="Proteomes" id="UP000625682">
    <property type="component" value="Unassembled WGS sequence"/>
</dbReference>
<comment type="caution">
    <text evidence="1">The sequence shown here is derived from an EMBL/GenBank/DDBJ whole genome shotgun (WGS) entry which is preliminary data.</text>
</comment>
<dbReference type="AlphaFoldDB" id="A0A917P611"/>
<accession>A0A917P611</accession>
<dbReference type="EMBL" id="BMMU01000036">
    <property type="protein sequence ID" value="GGJ63269.1"/>
    <property type="molecule type" value="Genomic_DNA"/>
</dbReference>
<keyword evidence="2" id="KW-1185">Reference proteome</keyword>
<name>A0A917P611_9ACTN</name>
<evidence type="ECO:0000313" key="1">
    <source>
        <dbReference type="EMBL" id="GGJ63269.1"/>
    </source>
</evidence>
<dbReference type="Gene3D" id="1.10.600.10">
    <property type="entry name" value="Farnesyl Diphosphate Synthase"/>
    <property type="match status" value="1"/>
</dbReference>
<proteinExistence type="predicted"/>
<dbReference type="RefSeq" id="WP_308437475.1">
    <property type="nucleotide sequence ID" value="NZ_BAABER010000039.1"/>
</dbReference>
<evidence type="ECO:0008006" key="3">
    <source>
        <dbReference type="Google" id="ProtNLM"/>
    </source>
</evidence>
<dbReference type="InterPro" id="IPR008949">
    <property type="entry name" value="Isoprenoid_synthase_dom_sf"/>
</dbReference>